<accession>K1T5T0</accession>
<feature type="non-terminal residue" evidence="6">
    <location>
        <position position="253"/>
    </location>
</feature>
<dbReference type="Pfam" id="PF00580">
    <property type="entry name" value="UvrD-helicase"/>
    <property type="match status" value="1"/>
</dbReference>
<keyword evidence="3 6" id="KW-0347">Helicase</keyword>
<dbReference type="GO" id="GO:0000725">
    <property type="term" value="P:recombinational repair"/>
    <property type="evidence" value="ECO:0007669"/>
    <property type="project" value="TreeGrafter"/>
</dbReference>
<dbReference type="InterPro" id="IPR014016">
    <property type="entry name" value="UvrD-like_ATP-bd"/>
</dbReference>
<dbReference type="EMBL" id="AJWY01008284">
    <property type="protein sequence ID" value="EKC61650.1"/>
    <property type="molecule type" value="Genomic_DNA"/>
</dbReference>
<reference evidence="6" key="1">
    <citation type="journal article" date="2013" name="Environ. Microbiol.">
        <title>Microbiota from the distal guts of lean and obese adolescents exhibit partial functional redundancy besides clear differences in community structure.</title>
        <authorList>
            <person name="Ferrer M."/>
            <person name="Ruiz A."/>
            <person name="Lanza F."/>
            <person name="Haange S.B."/>
            <person name="Oberbach A."/>
            <person name="Till H."/>
            <person name="Bargiela R."/>
            <person name="Campoy C."/>
            <person name="Segura M.T."/>
            <person name="Richter M."/>
            <person name="von Bergen M."/>
            <person name="Seifert J."/>
            <person name="Suarez A."/>
        </authorList>
    </citation>
    <scope>NUCLEOTIDE SEQUENCE</scope>
</reference>
<evidence type="ECO:0000256" key="3">
    <source>
        <dbReference type="ARBA" id="ARBA00022806"/>
    </source>
</evidence>
<dbReference type="Gene3D" id="3.40.50.300">
    <property type="entry name" value="P-loop containing nucleotide triphosphate hydrolases"/>
    <property type="match status" value="1"/>
</dbReference>
<keyword evidence="4" id="KW-0067">ATP-binding</keyword>
<dbReference type="PANTHER" id="PTHR11070">
    <property type="entry name" value="UVRD / RECB / PCRA DNA HELICASE FAMILY MEMBER"/>
    <property type="match status" value="1"/>
</dbReference>
<sequence length="253" mass="28477">MRAKILNASAGSGKTYQLAYKYVRDVIDQPLLYRHILAVTFTNKATEEMKSRILKEIHTLASGAPSPYLTQLCSELRLDERSVRRRAAEVRSKILHDYSRFTVLTIDTFFQRILRAFIKELGLDLNYNVEIETASVLSKSADTLIDEIAVDESLQRWLTEFVQERIDEGRKWDVRDGILSLAGELFKEKNKAALAAAPAKEELGRLVARATTRAMAAREELRRTAREAVEAIEGAGLTAADFAGKSRSFAGYF</sequence>
<dbReference type="GO" id="GO:0043138">
    <property type="term" value="F:3'-5' DNA helicase activity"/>
    <property type="evidence" value="ECO:0007669"/>
    <property type="project" value="TreeGrafter"/>
</dbReference>
<comment type="caution">
    <text evidence="6">The sequence shown here is derived from an EMBL/GenBank/DDBJ whole genome shotgun (WGS) entry which is preliminary data.</text>
</comment>
<proteinExistence type="predicted"/>
<dbReference type="GO" id="GO:0005524">
    <property type="term" value="F:ATP binding"/>
    <property type="evidence" value="ECO:0007669"/>
    <property type="project" value="UniProtKB-KW"/>
</dbReference>
<dbReference type="GO" id="GO:0016787">
    <property type="term" value="F:hydrolase activity"/>
    <property type="evidence" value="ECO:0007669"/>
    <property type="project" value="UniProtKB-KW"/>
</dbReference>
<dbReference type="SUPFAM" id="SSF52540">
    <property type="entry name" value="P-loop containing nucleoside triphosphate hydrolases"/>
    <property type="match status" value="1"/>
</dbReference>
<protein>
    <submittedName>
        <fullName evidence="6">UvrD/REP helicase domain protein</fullName>
    </submittedName>
</protein>
<feature type="domain" description="UvrD-like helicase ATP-binding" evidence="5">
    <location>
        <begin position="1"/>
        <end position="253"/>
    </location>
</feature>
<dbReference type="GO" id="GO:0005829">
    <property type="term" value="C:cytosol"/>
    <property type="evidence" value="ECO:0007669"/>
    <property type="project" value="TreeGrafter"/>
</dbReference>
<dbReference type="GO" id="GO:0003677">
    <property type="term" value="F:DNA binding"/>
    <property type="evidence" value="ECO:0007669"/>
    <property type="project" value="InterPro"/>
</dbReference>
<dbReference type="PANTHER" id="PTHR11070:SF67">
    <property type="entry name" value="DNA 3'-5' HELICASE"/>
    <property type="match status" value="1"/>
</dbReference>
<evidence type="ECO:0000259" key="5">
    <source>
        <dbReference type="PROSITE" id="PS51198"/>
    </source>
</evidence>
<dbReference type="AlphaFoldDB" id="K1T5T0"/>
<dbReference type="InterPro" id="IPR027417">
    <property type="entry name" value="P-loop_NTPase"/>
</dbReference>
<keyword evidence="2" id="KW-0378">Hydrolase</keyword>
<dbReference type="InterPro" id="IPR000212">
    <property type="entry name" value="DNA_helicase_UvrD/REP"/>
</dbReference>
<keyword evidence="1" id="KW-0547">Nucleotide-binding</keyword>
<name>K1T5T0_9ZZZZ</name>
<evidence type="ECO:0000313" key="6">
    <source>
        <dbReference type="EMBL" id="EKC61650.1"/>
    </source>
</evidence>
<organism evidence="6">
    <name type="scientific">human gut metagenome</name>
    <dbReference type="NCBI Taxonomy" id="408170"/>
    <lineage>
        <taxon>unclassified sequences</taxon>
        <taxon>metagenomes</taxon>
        <taxon>organismal metagenomes</taxon>
    </lineage>
</organism>
<evidence type="ECO:0000256" key="2">
    <source>
        <dbReference type="ARBA" id="ARBA00022801"/>
    </source>
</evidence>
<evidence type="ECO:0000256" key="1">
    <source>
        <dbReference type="ARBA" id="ARBA00022741"/>
    </source>
</evidence>
<dbReference type="PROSITE" id="PS51198">
    <property type="entry name" value="UVRD_HELICASE_ATP_BIND"/>
    <property type="match status" value="1"/>
</dbReference>
<gene>
    <name evidence="6" type="ORF">LEA_12246</name>
</gene>
<evidence type="ECO:0000256" key="4">
    <source>
        <dbReference type="ARBA" id="ARBA00022840"/>
    </source>
</evidence>